<gene>
    <name evidence="1" type="ORF">SAMN05660420_02856</name>
</gene>
<dbReference type="EMBL" id="FNQN01000009">
    <property type="protein sequence ID" value="SEA68164.1"/>
    <property type="molecule type" value="Genomic_DNA"/>
</dbReference>
<sequence length="100" mass="11528">MRTSRTNDYQKQNAYSNGIYSEDSIGLRPEWITIKQAANYASVSERTIRSWLKDGLSYSKASKKLILIRIVNIDNYLLSKEVNSSHCEVFKKVDDLLCFS</sequence>
<proteinExistence type="predicted"/>
<evidence type="ECO:0008006" key="3">
    <source>
        <dbReference type="Google" id="ProtNLM"/>
    </source>
</evidence>
<protein>
    <recommendedName>
        <fullName evidence="3">Helix-turn-helix domain-containing protein</fullName>
    </recommendedName>
</protein>
<organism evidence="1 2">
    <name type="scientific">Desulfuromusa kysingii</name>
    <dbReference type="NCBI Taxonomy" id="37625"/>
    <lineage>
        <taxon>Bacteria</taxon>
        <taxon>Pseudomonadati</taxon>
        <taxon>Thermodesulfobacteriota</taxon>
        <taxon>Desulfuromonadia</taxon>
        <taxon>Desulfuromonadales</taxon>
        <taxon>Geopsychrobacteraceae</taxon>
        <taxon>Desulfuromusa</taxon>
    </lineage>
</organism>
<dbReference type="Proteomes" id="UP000199409">
    <property type="component" value="Unassembled WGS sequence"/>
</dbReference>
<keyword evidence="2" id="KW-1185">Reference proteome</keyword>
<name>A0A1H4D608_9BACT</name>
<dbReference type="InterPro" id="IPR009061">
    <property type="entry name" value="DNA-bd_dom_put_sf"/>
</dbReference>
<accession>A0A1H4D608</accession>
<evidence type="ECO:0000313" key="2">
    <source>
        <dbReference type="Proteomes" id="UP000199409"/>
    </source>
</evidence>
<dbReference type="AlphaFoldDB" id="A0A1H4D608"/>
<evidence type="ECO:0000313" key="1">
    <source>
        <dbReference type="EMBL" id="SEA68164.1"/>
    </source>
</evidence>
<dbReference type="OrthoDB" id="194758at2"/>
<reference evidence="1 2" key="1">
    <citation type="submission" date="2016-10" db="EMBL/GenBank/DDBJ databases">
        <authorList>
            <person name="de Groot N.N."/>
        </authorList>
    </citation>
    <scope>NUCLEOTIDE SEQUENCE [LARGE SCALE GENOMIC DNA]</scope>
    <source>
        <strain evidence="1 2">DSM 7343</strain>
    </source>
</reference>
<dbReference type="RefSeq" id="WP_092349998.1">
    <property type="nucleotide sequence ID" value="NZ_FNQN01000009.1"/>
</dbReference>
<dbReference type="SUPFAM" id="SSF46955">
    <property type="entry name" value="Putative DNA-binding domain"/>
    <property type="match status" value="1"/>
</dbReference>
<dbReference type="STRING" id="37625.SAMN05660420_02856"/>